<reference evidence="3" key="1">
    <citation type="journal article" date="2015" name="Genome Announc.">
        <title>Complete Genome Sequence of Herbaspirillum hiltneri N3 (DSM 17495), Isolated from Surface-Sterilized Wheat Roots.</title>
        <authorList>
            <person name="Guizelini D."/>
            <person name="Saizaki P.M."/>
            <person name="Coimbra N.A."/>
            <person name="Weiss V.A."/>
            <person name="Faoro H."/>
            <person name="Sfeir M.Z."/>
            <person name="Baura V.A."/>
            <person name="Monteiro R.A."/>
            <person name="Chubatsu L.S."/>
            <person name="Souza E.M."/>
            <person name="Cruz L.M."/>
            <person name="Pedrosa F.O."/>
            <person name="Raittz R.T."/>
            <person name="Marchaukoski J.N."/>
            <person name="Steffens M.B."/>
        </authorList>
    </citation>
    <scope>NUCLEOTIDE SEQUENCE [LARGE SCALE GENOMIC DNA]</scope>
    <source>
        <strain evidence="3">N3</strain>
    </source>
</reference>
<protein>
    <recommendedName>
        <fullName evidence="4">Secreted protein</fullName>
    </recommendedName>
</protein>
<dbReference type="RefSeq" id="WP_053198462.1">
    <property type="nucleotide sequence ID" value="NZ_CP011409.1"/>
</dbReference>
<organism evidence="2 3">
    <name type="scientific">Herbaspirillum hiltneri N3</name>
    <dbReference type="NCBI Taxonomy" id="1262470"/>
    <lineage>
        <taxon>Bacteria</taxon>
        <taxon>Pseudomonadati</taxon>
        <taxon>Pseudomonadota</taxon>
        <taxon>Betaproteobacteria</taxon>
        <taxon>Burkholderiales</taxon>
        <taxon>Oxalobacteraceae</taxon>
        <taxon>Herbaspirillum</taxon>
    </lineage>
</organism>
<sequence>MQFIFLLWPILLLPVFVSWLTRERPVTPLPPRPSTSRRIVKAPAIAPSPAERRSNSLAYRRAAVQAYETMLALESDDHDENDPEPSSQCGCKEQTPALHARKAV</sequence>
<keyword evidence="3" id="KW-1185">Reference proteome</keyword>
<feature type="compositionally biased region" description="Acidic residues" evidence="1">
    <location>
        <begin position="74"/>
        <end position="83"/>
    </location>
</feature>
<feature type="region of interest" description="Disordered" evidence="1">
    <location>
        <begin position="72"/>
        <end position="104"/>
    </location>
</feature>
<feature type="region of interest" description="Disordered" evidence="1">
    <location>
        <begin position="27"/>
        <end position="53"/>
    </location>
</feature>
<evidence type="ECO:0000313" key="3">
    <source>
        <dbReference type="Proteomes" id="UP000063429"/>
    </source>
</evidence>
<dbReference type="Proteomes" id="UP000063429">
    <property type="component" value="Chromosome"/>
</dbReference>
<evidence type="ECO:0008006" key="4">
    <source>
        <dbReference type="Google" id="ProtNLM"/>
    </source>
</evidence>
<name>A0ABN4HYF2_9BURK</name>
<accession>A0ABN4HYF2</accession>
<evidence type="ECO:0000256" key="1">
    <source>
        <dbReference type="SAM" id="MobiDB-lite"/>
    </source>
</evidence>
<gene>
    <name evidence="2" type="ORF">F506_14290</name>
</gene>
<dbReference type="EMBL" id="CP011409">
    <property type="protein sequence ID" value="AKZ63679.1"/>
    <property type="molecule type" value="Genomic_DNA"/>
</dbReference>
<proteinExistence type="predicted"/>
<evidence type="ECO:0000313" key="2">
    <source>
        <dbReference type="EMBL" id="AKZ63679.1"/>
    </source>
</evidence>